<comment type="similarity">
    <text evidence="2 12">Belongs to the class-I aminoacyl-tRNA synthetase family.</text>
</comment>
<dbReference type="Pfam" id="PF01406">
    <property type="entry name" value="tRNA-synt_1e"/>
    <property type="match status" value="1"/>
</dbReference>
<accession>A0ABS1GG67</accession>
<dbReference type="GO" id="GO:0004817">
    <property type="term" value="F:cysteine-tRNA ligase activity"/>
    <property type="evidence" value="ECO:0007669"/>
    <property type="project" value="UniProtKB-EC"/>
</dbReference>
<dbReference type="InterPro" id="IPR014729">
    <property type="entry name" value="Rossmann-like_a/b/a_fold"/>
</dbReference>
<evidence type="ECO:0000313" key="15">
    <source>
        <dbReference type="EMBL" id="MBK3331912.1"/>
    </source>
</evidence>
<gene>
    <name evidence="12" type="primary">cysS</name>
    <name evidence="15" type="ORF">GWK41_02370</name>
</gene>
<comment type="catalytic activity">
    <reaction evidence="12">
        <text>tRNA(Cys) + L-cysteine + ATP = L-cysteinyl-tRNA(Cys) + AMP + diphosphate</text>
        <dbReference type="Rhea" id="RHEA:17773"/>
        <dbReference type="Rhea" id="RHEA-COMP:9661"/>
        <dbReference type="Rhea" id="RHEA-COMP:9679"/>
        <dbReference type="ChEBI" id="CHEBI:30616"/>
        <dbReference type="ChEBI" id="CHEBI:33019"/>
        <dbReference type="ChEBI" id="CHEBI:35235"/>
        <dbReference type="ChEBI" id="CHEBI:78442"/>
        <dbReference type="ChEBI" id="CHEBI:78517"/>
        <dbReference type="ChEBI" id="CHEBI:456215"/>
        <dbReference type="EC" id="6.1.1.16"/>
    </reaction>
</comment>
<dbReference type="PANTHER" id="PTHR10890:SF3">
    <property type="entry name" value="CYSTEINE--TRNA LIGASE, CYTOPLASMIC"/>
    <property type="match status" value="1"/>
</dbReference>
<comment type="subcellular location">
    <subcellularLocation>
        <location evidence="1 12">Cytoplasm</location>
    </subcellularLocation>
</comment>
<evidence type="ECO:0000256" key="2">
    <source>
        <dbReference type="ARBA" id="ARBA00005594"/>
    </source>
</evidence>
<dbReference type="InterPro" id="IPR032678">
    <property type="entry name" value="tRNA-synt_1_cat_dom"/>
</dbReference>
<dbReference type="Pfam" id="PF23493">
    <property type="entry name" value="CysS_C"/>
    <property type="match status" value="1"/>
</dbReference>
<dbReference type="InterPro" id="IPR015273">
    <property type="entry name" value="Cys-tRNA-synt_Ia_DALR"/>
</dbReference>
<dbReference type="InterPro" id="IPR015803">
    <property type="entry name" value="Cys-tRNA-ligase"/>
</dbReference>
<dbReference type="SUPFAM" id="SSF52374">
    <property type="entry name" value="Nucleotidylyl transferase"/>
    <property type="match status" value="1"/>
</dbReference>
<evidence type="ECO:0000256" key="9">
    <source>
        <dbReference type="ARBA" id="ARBA00022840"/>
    </source>
</evidence>
<evidence type="ECO:0000256" key="7">
    <source>
        <dbReference type="ARBA" id="ARBA00022741"/>
    </source>
</evidence>
<dbReference type="SUPFAM" id="SSF47323">
    <property type="entry name" value="Anticodon-binding domain of a subclass of class I aminoacyl-tRNA synthetases"/>
    <property type="match status" value="1"/>
</dbReference>
<comment type="cofactor">
    <cofactor evidence="12">
        <name>Zn(2+)</name>
        <dbReference type="ChEBI" id="CHEBI:29105"/>
    </cofactor>
    <text evidence="12">Binds 1 zinc ion per subunit.</text>
</comment>
<dbReference type="RefSeq" id="WP_200673836.1">
    <property type="nucleotide sequence ID" value="NZ_JAACYA010000001.1"/>
</dbReference>
<keyword evidence="13" id="KW-0175">Coiled coil</keyword>
<dbReference type="Pfam" id="PF09190">
    <property type="entry name" value="DALR_2"/>
    <property type="match status" value="1"/>
</dbReference>
<feature type="binding site" evidence="12">
    <location>
        <position position="269"/>
    </location>
    <ligand>
        <name>ATP</name>
        <dbReference type="ChEBI" id="CHEBI:30616"/>
    </ligand>
</feature>
<dbReference type="PANTHER" id="PTHR10890">
    <property type="entry name" value="CYSTEINYL-TRNA SYNTHETASE"/>
    <property type="match status" value="1"/>
</dbReference>
<evidence type="ECO:0000256" key="5">
    <source>
        <dbReference type="ARBA" id="ARBA00022598"/>
    </source>
</evidence>
<keyword evidence="11 12" id="KW-0030">Aminoacyl-tRNA synthetase</keyword>
<evidence type="ECO:0000256" key="6">
    <source>
        <dbReference type="ARBA" id="ARBA00022723"/>
    </source>
</evidence>
<feature type="binding site" evidence="12">
    <location>
        <position position="234"/>
    </location>
    <ligand>
        <name>Zn(2+)</name>
        <dbReference type="ChEBI" id="CHEBI:29105"/>
    </ligand>
</feature>
<dbReference type="PRINTS" id="PR00983">
    <property type="entry name" value="TRNASYNTHCYS"/>
</dbReference>
<name>A0ABS1GG67_9AQUI</name>
<evidence type="ECO:0000256" key="12">
    <source>
        <dbReference type="HAMAP-Rule" id="MF_00041"/>
    </source>
</evidence>
<evidence type="ECO:0000256" key="10">
    <source>
        <dbReference type="ARBA" id="ARBA00022917"/>
    </source>
</evidence>
<proteinExistence type="inferred from homology"/>
<evidence type="ECO:0000256" key="8">
    <source>
        <dbReference type="ARBA" id="ARBA00022833"/>
    </source>
</evidence>
<feature type="binding site" evidence="12">
    <location>
        <position position="209"/>
    </location>
    <ligand>
        <name>Zn(2+)</name>
        <dbReference type="ChEBI" id="CHEBI:29105"/>
    </ligand>
</feature>
<sequence>MSLKIYNTLSGKKEEFVPINPGEVKIYTCGVTVYDVNHVGHGRSLIVFDMIRRYLRYLGYNVKFVRNFTDVDDKIINRAKNECVPFTVIADRYIKEYFQDAENFRIEPADVEPRVTTHIPDIIDFIQKLIEKGYAYEVEGDVYFSVRKFKDYGKLSKRSVDELIAGARVEPGEKKKDPLDFALWKSSKAGEPAWDSPWGKGRPGWHTECCAMIFKHLGETIDIHGGGLDLTFPHHENELAQAEALSDKPFARYWIHNGLVTVNGQKMSKSLGNYITLKEIYSKYEPDILRLLVLSVHYRSPLDFSWEKMEETKKAYERLKNAMDEFEVLQKLPEKPDFEGHLYDAIAKAEQGFYAAMSDDFNTPEALASIFGLVREMNILKDRAVKEGGISKKALESYKEAKEVIHKIGRDIFGLFDSLQPCVEKEDISEVVQEKVAVLEEIEKEEKELIQMLLDVRNIARKQKNFDIADLIRDKLSEMGIVIEDTPVGTKWKKK</sequence>
<keyword evidence="8 12" id="KW-0862">Zinc</keyword>
<evidence type="ECO:0000256" key="1">
    <source>
        <dbReference type="ARBA" id="ARBA00004496"/>
    </source>
</evidence>
<dbReference type="NCBIfam" id="TIGR00435">
    <property type="entry name" value="cysS"/>
    <property type="match status" value="1"/>
</dbReference>
<dbReference type="Proteomes" id="UP000772812">
    <property type="component" value="Unassembled WGS sequence"/>
</dbReference>
<feature type="binding site" evidence="12">
    <location>
        <position position="238"/>
    </location>
    <ligand>
        <name>Zn(2+)</name>
        <dbReference type="ChEBI" id="CHEBI:29105"/>
    </ligand>
</feature>
<feature type="coiled-coil region" evidence="13">
    <location>
        <begin position="425"/>
        <end position="462"/>
    </location>
</feature>
<evidence type="ECO:0000259" key="14">
    <source>
        <dbReference type="SMART" id="SM00840"/>
    </source>
</evidence>
<dbReference type="Gene3D" id="3.40.50.620">
    <property type="entry name" value="HUPs"/>
    <property type="match status" value="1"/>
</dbReference>
<evidence type="ECO:0000256" key="4">
    <source>
        <dbReference type="ARBA" id="ARBA00022490"/>
    </source>
</evidence>
<keyword evidence="16" id="KW-1185">Reference proteome</keyword>
<keyword evidence="7 12" id="KW-0547">Nucleotide-binding</keyword>
<feature type="domain" description="Cysteinyl-tRNA synthetase class Ia DALR" evidence="14">
    <location>
        <begin position="352"/>
        <end position="420"/>
    </location>
</feature>
<protein>
    <recommendedName>
        <fullName evidence="12">Cysteine--tRNA ligase</fullName>
        <ecNumber evidence="12">6.1.1.16</ecNumber>
    </recommendedName>
    <alternativeName>
        <fullName evidence="12">Cysteinyl-tRNA synthetase</fullName>
        <shortName evidence="12">CysRS</shortName>
    </alternativeName>
</protein>
<dbReference type="HAMAP" id="MF_00041">
    <property type="entry name" value="Cys_tRNA_synth"/>
    <property type="match status" value="1"/>
</dbReference>
<dbReference type="Gene3D" id="1.20.120.1910">
    <property type="entry name" value="Cysteine-tRNA ligase, C-terminal anti-codon recognition domain"/>
    <property type="match status" value="1"/>
</dbReference>
<evidence type="ECO:0000256" key="11">
    <source>
        <dbReference type="ARBA" id="ARBA00023146"/>
    </source>
</evidence>
<dbReference type="InterPro" id="IPR024909">
    <property type="entry name" value="Cys-tRNA/MSH_ligase"/>
</dbReference>
<dbReference type="SMART" id="SM00840">
    <property type="entry name" value="DALR_2"/>
    <property type="match status" value="1"/>
</dbReference>
<dbReference type="EC" id="6.1.1.16" evidence="12"/>
<keyword evidence="6 12" id="KW-0479">Metal-binding</keyword>
<evidence type="ECO:0000313" key="16">
    <source>
        <dbReference type="Proteomes" id="UP000772812"/>
    </source>
</evidence>
<reference evidence="15 16" key="1">
    <citation type="journal article" date="2021" name="Syst. Appl. Microbiol.">
        <title>Persephonella atlantica sp. nov.: How to adapt to physico-chemical gradients in high temperature hydrothermal habitats.</title>
        <authorList>
            <person name="Francois D.X."/>
            <person name="Godfroy A."/>
            <person name="Mathien C."/>
            <person name="Aube J."/>
            <person name="Cathalot C."/>
            <person name="Lesongeur F."/>
            <person name="L'Haridon S."/>
            <person name="Philippon X."/>
            <person name="Roussel E.G."/>
        </authorList>
    </citation>
    <scope>NUCLEOTIDE SEQUENCE [LARGE SCALE GENOMIC DNA]</scope>
    <source>
        <strain evidence="15 16">MO1340</strain>
    </source>
</reference>
<keyword evidence="4 12" id="KW-0963">Cytoplasm</keyword>
<feature type="short sequence motif" description="'KMSKS' region" evidence="12">
    <location>
        <begin position="266"/>
        <end position="270"/>
    </location>
</feature>
<dbReference type="EMBL" id="JAACYA010000001">
    <property type="protein sequence ID" value="MBK3331912.1"/>
    <property type="molecule type" value="Genomic_DNA"/>
</dbReference>
<feature type="binding site" evidence="12">
    <location>
        <position position="29"/>
    </location>
    <ligand>
        <name>Zn(2+)</name>
        <dbReference type="ChEBI" id="CHEBI:29105"/>
    </ligand>
</feature>
<organism evidence="15 16">
    <name type="scientific">Persephonella atlantica</name>
    <dbReference type="NCBI Taxonomy" id="2699429"/>
    <lineage>
        <taxon>Bacteria</taxon>
        <taxon>Pseudomonadati</taxon>
        <taxon>Aquificota</taxon>
        <taxon>Aquificia</taxon>
        <taxon>Aquificales</taxon>
        <taxon>Hydrogenothermaceae</taxon>
        <taxon>Persephonella</taxon>
    </lineage>
</organism>
<comment type="subunit">
    <text evidence="3 12">Monomer.</text>
</comment>
<feature type="short sequence motif" description="'HIGH' region" evidence="12">
    <location>
        <begin position="31"/>
        <end position="41"/>
    </location>
</feature>
<dbReference type="CDD" id="cd00672">
    <property type="entry name" value="CysRS_core"/>
    <property type="match status" value="1"/>
</dbReference>
<keyword evidence="9 12" id="KW-0067">ATP-binding</keyword>
<dbReference type="InterPro" id="IPR009080">
    <property type="entry name" value="tRNAsynth_Ia_anticodon-bd"/>
</dbReference>
<evidence type="ECO:0000256" key="3">
    <source>
        <dbReference type="ARBA" id="ARBA00011245"/>
    </source>
</evidence>
<keyword evidence="10 12" id="KW-0648">Protein biosynthesis</keyword>
<dbReference type="InterPro" id="IPR056411">
    <property type="entry name" value="CysS_C"/>
</dbReference>
<evidence type="ECO:0000256" key="13">
    <source>
        <dbReference type="SAM" id="Coils"/>
    </source>
</evidence>
<keyword evidence="5 12" id="KW-0436">Ligase</keyword>
<comment type="caution">
    <text evidence="15">The sequence shown here is derived from an EMBL/GenBank/DDBJ whole genome shotgun (WGS) entry which is preliminary data.</text>
</comment>